<organism evidence="5 6">
    <name type="scientific">Handroanthus impetiginosus</name>
    <dbReference type="NCBI Taxonomy" id="429701"/>
    <lineage>
        <taxon>Eukaryota</taxon>
        <taxon>Viridiplantae</taxon>
        <taxon>Streptophyta</taxon>
        <taxon>Embryophyta</taxon>
        <taxon>Tracheophyta</taxon>
        <taxon>Spermatophyta</taxon>
        <taxon>Magnoliopsida</taxon>
        <taxon>eudicotyledons</taxon>
        <taxon>Gunneridae</taxon>
        <taxon>Pentapetalae</taxon>
        <taxon>asterids</taxon>
        <taxon>lamiids</taxon>
        <taxon>Lamiales</taxon>
        <taxon>Bignoniaceae</taxon>
        <taxon>Crescentiina</taxon>
        <taxon>Tabebuia alliance</taxon>
        <taxon>Handroanthus</taxon>
    </lineage>
</organism>
<feature type="compositionally biased region" description="Basic and acidic residues" evidence="3">
    <location>
        <begin position="161"/>
        <end position="182"/>
    </location>
</feature>
<comment type="similarity">
    <text evidence="1 2">Belongs to the p23/wos2 family.</text>
</comment>
<feature type="compositionally biased region" description="Gly residues" evidence="3">
    <location>
        <begin position="137"/>
        <end position="146"/>
    </location>
</feature>
<dbReference type="EMBL" id="NKXS01002966">
    <property type="protein sequence ID" value="PIN11321.1"/>
    <property type="molecule type" value="Genomic_DNA"/>
</dbReference>
<comment type="function">
    <text evidence="2">Acts as a co-chaperone for HSP90.</text>
</comment>
<keyword evidence="2" id="KW-0143">Chaperone</keyword>
<dbReference type="PROSITE" id="PS51203">
    <property type="entry name" value="CS"/>
    <property type="match status" value="1"/>
</dbReference>
<comment type="caution">
    <text evidence="5">The sequence shown here is derived from an EMBL/GenBank/DDBJ whole genome shotgun (WGS) entry which is preliminary data.</text>
</comment>
<dbReference type="Gene3D" id="2.60.40.790">
    <property type="match status" value="1"/>
</dbReference>
<dbReference type="PANTHER" id="PTHR22932">
    <property type="entry name" value="TELOMERASE-BINDING PROTEIN P23 HSP90 CO-CHAPERONE"/>
    <property type="match status" value="1"/>
</dbReference>
<keyword evidence="6" id="KW-1185">Reference proteome</keyword>
<accession>A0A2G9H1D9</accession>
<dbReference type="GO" id="GO:0101031">
    <property type="term" value="C:protein folding chaperone complex"/>
    <property type="evidence" value="ECO:0007669"/>
    <property type="project" value="UniProtKB-ARBA"/>
</dbReference>
<dbReference type="SUPFAM" id="SSF49764">
    <property type="entry name" value="HSP20-like chaperones"/>
    <property type="match status" value="1"/>
</dbReference>
<dbReference type="GO" id="GO:0051087">
    <property type="term" value="F:protein-folding chaperone binding"/>
    <property type="evidence" value="ECO:0007669"/>
    <property type="project" value="UniProtKB-ARBA"/>
</dbReference>
<evidence type="ECO:0000313" key="6">
    <source>
        <dbReference type="Proteomes" id="UP000231279"/>
    </source>
</evidence>
<dbReference type="STRING" id="429701.A0A2G9H1D9"/>
<dbReference type="GO" id="GO:0005634">
    <property type="term" value="C:nucleus"/>
    <property type="evidence" value="ECO:0007669"/>
    <property type="project" value="UniProtKB-SubCell"/>
</dbReference>
<dbReference type="GO" id="GO:0051879">
    <property type="term" value="F:Hsp90 protein binding"/>
    <property type="evidence" value="ECO:0007669"/>
    <property type="project" value="UniProtKB-UniRule"/>
</dbReference>
<sequence>MSRHPEVKWAEREDKVYLTVLLPDAKNPKVNVDPDGTFAFSATAGTDNNLYELKLDLLDKVDVKESKINIGVRNIFCVLEKVEKKWWKKLLRGGEKTPHYVKVDWDKWVDEDDDAGAPSDFDLGGMDFSKFGDMGGLGDGDMGGLGDDAMGDDFDDSDDEEVKKPEEKADDKAPGEASEGKAEQPSPSS</sequence>
<feature type="domain" description="CS" evidence="4">
    <location>
        <begin position="2"/>
        <end position="91"/>
    </location>
</feature>
<comment type="subunit">
    <text evidence="2">Interacts with HSP90 in an ATP-dependent manner.</text>
</comment>
<dbReference type="InterPro" id="IPR045250">
    <property type="entry name" value="p23-like"/>
</dbReference>
<dbReference type="AlphaFoldDB" id="A0A2G9H1D9"/>
<dbReference type="GO" id="GO:0006457">
    <property type="term" value="P:protein folding"/>
    <property type="evidence" value="ECO:0007669"/>
    <property type="project" value="TreeGrafter"/>
</dbReference>
<evidence type="ECO:0000259" key="4">
    <source>
        <dbReference type="PROSITE" id="PS51203"/>
    </source>
</evidence>
<evidence type="ECO:0000256" key="1">
    <source>
        <dbReference type="ARBA" id="ARBA00025733"/>
    </source>
</evidence>
<protein>
    <recommendedName>
        <fullName evidence="2">Co-chaperone protein p23</fullName>
    </recommendedName>
</protein>
<keyword evidence="2" id="KW-0963">Cytoplasm</keyword>
<dbReference type="InterPro" id="IPR008978">
    <property type="entry name" value="HSP20-like_chaperone"/>
</dbReference>
<gene>
    <name evidence="5" type="ORF">CDL12_16084</name>
</gene>
<dbReference type="InterPro" id="IPR007052">
    <property type="entry name" value="CS_dom"/>
</dbReference>
<evidence type="ECO:0000256" key="2">
    <source>
        <dbReference type="RuleBase" id="RU369032"/>
    </source>
</evidence>
<feature type="compositionally biased region" description="Acidic residues" evidence="3">
    <location>
        <begin position="149"/>
        <end position="160"/>
    </location>
</feature>
<keyword evidence="2" id="KW-0539">Nucleus</keyword>
<proteinExistence type="inferred from homology"/>
<dbReference type="PANTHER" id="PTHR22932:SF22">
    <property type="entry name" value="CO-CHAPERONE PROTEIN P23"/>
    <property type="match status" value="1"/>
</dbReference>
<comment type="subcellular location">
    <subcellularLocation>
        <location evidence="2">Cytoplasm</location>
    </subcellularLocation>
    <subcellularLocation>
        <location evidence="2">Nucleus</location>
    </subcellularLocation>
</comment>
<reference evidence="6" key="1">
    <citation type="journal article" date="2018" name="Gigascience">
        <title>Genome assembly of the Pink Ipe (Handroanthus impetiginosus, Bignoniaceae), a highly valued, ecologically keystone Neotropical timber forest tree.</title>
        <authorList>
            <person name="Silva-Junior O.B."/>
            <person name="Grattapaglia D."/>
            <person name="Novaes E."/>
            <person name="Collevatti R.G."/>
        </authorList>
    </citation>
    <scope>NUCLEOTIDE SEQUENCE [LARGE SCALE GENOMIC DNA]</scope>
    <source>
        <strain evidence="6">cv. UFG-1</strain>
    </source>
</reference>
<dbReference type="GO" id="GO:0005829">
    <property type="term" value="C:cytosol"/>
    <property type="evidence" value="ECO:0007669"/>
    <property type="project" value="TreeGrafter"/>
</dbReference>
<dbReference type="CDD" id="cd06465">
    <property type="entry name" value="p23_hB-ind1_like"/>
    <property type="match status" value="1"/>
</dbReference>
<dbReference type="FunFam" id="2.60.40.790:FF:000013">
    <property type="entry name" value="Very-long-chain (3R)-3-hydroxyacyl-CoA dehydratase"/>
    <property type="match status" value="1"/>
</dbReference>
<feature type="region of interest" description="Disordered" evidence="3">
    <location>
        <begin position="137"/>
        <end position="189"/>
    </location>
</feature>
<evidence type="ECO:0000313" key="5">
    <source>
        <dbReference type="EMBL" id="PIN11321.1"/>
    </source>
</evidence>
<dbReference type="GO" id="GO:0009408">
    <property type="term" value="P:response to heat"/>
    <property type="evidence" value="ECO:0007669"/>
    <property type="project" value="UniProtKB-ARBA"/>
</dbReference>
<dbReference type="GO" id="GO:0051131">
    <property type="term" value="P:chaperone-mediated protein complex assembly"/>
    <property type="evidence" value="ECO:0007669"/>
    <property type="project" value="TreeGrafter"/>
</dbReference>
<name>A0A2G9H1D9_9LAMI</name>
<dbReference type="OrthoDB" id="1564555at2759"/>
<evidence type="ECO:0000256" key="3">
    <source>
        <dbReference type="SAM" id="MobiDB-lite"/>
    </source>
</evidence>
<dbReference type="Proteomes" id="UP000231279">
    <property type="component" value="Unassembled WGS sequence"/>
</dbReference>
<dbReference type="Pfam" id="PF04969">
    <property type="entry name" value="CS"/>
    <property type="match status" value="1"/>
</dbReference>